<dbReference type="SUPFAM" id="SSF58038">
    <property type="entry name" value="SNARE fusion complex"/>
    <property type="match status" value="1"/>
</dbReference>
<feature type="transmembrane region" description="Helical" evidence="6">
    <location>
        <begin position="181"/>
        <end position="200"/>
    </location>
</feature>
<dbReference type="CDD" id="cd15841">
    <property type="entry name" value="SNARE_Qc"/>
    <property type="match status" value="1"/>
</dbReference>
<evidence type="ECO:0000256" key="6">
    <source>
        <dbReference type="SAM" id="Phobius"/>
    </source>
</evidence>
<protein>
    <recommendedName>
        <fullName evidence="7">t-SNARE coiled-coil homology domain-containing protein</fullName>
    </recommendedName>
</protein>
<keyword evidence="3 6" id="KW-0812">Transmembrane</keyword>
<dbReference type="PANTHER" id="PTHR12791">
    <property type="entry name" value="GOLGI SNARE BET1-RELATED"/>
    <property type="match status" value="1"/>
</dbReference>
<dbReference type="Proteomes" id="UP001165085">
    <property type="component" value="Unassembled WGS sequence"/>
</dbReference>
<organism evidence="8 9">
    <name type="scientific">Triparma strigata</name>
    <dbReference type="NCBI Taxonomy" id="1606541"/>
    <lineage>
        <taxon>Eukaryota</taxon>
        <taxon>Sar</taxon>
        <taxon>Stramenopiles</taxon>
        <taxon>Ochrophyta</taxon>
        <taxon>Bolidophyceae</taxon>
        <taxon>Parmales</taxon>
        <taxon>Triparmaceae</taxon>
        <taxon>Triparma</taxon>
    </lineage>
</organism>
<dbReference type="EMBL" id="BRXY01000357">
    <property type="protein sequence ID" value="GMH89378.1"/>
    <property type="molecule type" value="Genomic_DNA"/>
</dbReference>
<dbReference type="AlphaFoldDB" id="A0A9W7BML4"/>
<keyword evidence="2" id="KW-0813">Transport</keyword>
<keyword evidence="4 6" id="KW-1133">Transmembrane helix</keyword>
<dbReference type="Gene3D" id="1.20.5.110">
    <property type="match status" value="1"/>
</dbReference>
<comment type="caution">
    <text evidence="8">The sequence shown here is derived from an EMBL/GenBank/DDBJ whole genome shotgun (WGS) entry which is preliminary data.</text>
</comment>
<reference evidence="9" key="1">
    <citation type="journal article" date="2023" name="Commun. Biol.">
        <title>Genome analysis of Parmales, the sister group of diatoms, reveals the evolutionary specialization of diatoms from phago-mixotrophs to photoautotrophs.</title>
        <authorList>
            <person name="Ban H."/>
            <person name="Sato S."/>
            <person name="Yoshikawa S."/>
            <person name="Yamada K."/>
            <person name="Nakamura Y."/>
            <person name="Ichinomiya M."/>
            <person name="Sato N."/>
            <person name="Blanc-Mathieu R."/>
            <person name="Endo H."/>
            <person name="Kuwata A."/>
            <person name="Ogata H."/>
        </authorList>
    </citation>
    <scope>NUCLEOTIDE SEQUENCE [LARGE SCALE GENOMIC DNA]</scope>
    <source>
        <strain evidence="9">NIES 3701</strain>
    </source>
</reference>
<dbReference type="OrthoDB" id="29755at2759"/>
<evidence type="ECO:0000256" key="3">
    <source>
        <dbReference type="ARBA" id="ARBA00022692"/>
    </source>
</evidence>
<name>A0A9W7BML4_9STRA</name>
<gene>
    <name evidence="8" type="ORF">TrST_g2310</name>
</gene>
<evidence type="ECO:0000256" key="2">
    <source>
        <dbReference type="ARBA" id="ARBA00022448"/>
    </source>
</evidence>
<evidence type="ECO:0000313" key="8">
    <source>
        <dbReference type="EMBL" id="GMH89378.1"/>
    </source>
</evidence>
<keyword evidence="9" id="KW-1185">Reference proteome</keyword>
<evidence type="ECO:0000259" key="7">
    <source>
        <dbReference type="PROSITE" id="PS50192"/>
    </source>
</evidence>
<comment type="subcellular location">
    <subcellularLocation>
        <location evidence="1">Membrane</location>
        <topology evidence="1">Single-pass membrane protein</topology>
    </subcellularLocation>
</comment>
<evidence type="ECO:0000256" key="5">
    <source>
        <dbReference type="ARBA" id="ARBA00023136"/>
    </source>
</evidence>
<dbReference type="PROSITE" id="PS50192">
    <property type="entry name" value="T_SNARE"/>
    <property type="match status" value="1"/>
</dbReference>
<evidence type="ECO:0000256" key="4">
    <source>
        <dbReference type="ARBA" id="ARBA00022989"/>
    </source>
</evidence>
<feature type="domain" description="T-SNARE coiled-coil homology" evidence="7">
    <location>
        <begin position="110"/>
        <end position="172"/>
    </location>
</feature>
<evidence type="ECO:0000256" key="1">
    <source>
        <dbReference type="ARBA" id="ARBA00004167"/>
    </source>
</evidence>
<dbReference type="InterPro" id="IPR000727">
    <property type="entry name" value="T_SNARE_dom"/>
</dbReference>
<sequence>MAFTIDDWSQDFNSASSTVSQLLSSPLPLAPSSISNCERAISRLSLRLNEVKHSPENFAVTPPELARFDAMMNNLQAQFKSLQNYSSKPSTSSNPGPVDSSQDAYMQTTQTVMSAQDDMLDELGNGISRLHDQAQLINDESRLHVKLLDDMEGGVEAATMGLRAEAKHAEKIREQSSVCKLYIVIAALTALLVFLLVMGFSH</sequence>
<evidence type="ECO:0000313" key="9">
    <source>
        <dbReference type="Proteomes" id="UP001165085"/>
    </source>
</evidence>
<keyword evidence="5 6" id="KW-0472">Membrane</keyword>
<accession>A0A9W7BML4</accession>
<dbReference type="GO" id="GO:0012505">
    <property type="term" value="C:endomembrane system"/>
    <property type="evidence" value="ECO:0007669"/>
    <property type="project" value="UniProtKB-ARBA"/>
</dbReference>
<proteinExistence type="predicted"/>
<dbReference type="GO" id="GO:0016020">
    <property type="term" value="C:membrane"/>
    <property type="evidence" value="ECO:0007669"/>
    <property type="project" value="UniProtKB-SubCell"/>
</dbReference>
<dbReference type="GO" id="GO:0005737">
    <property type="term" value="C:cytoplasm"/>
    <property type="evidence" value="ECO:0007669"/>
    <property type="project" value="UniProtKB-ARBA"/>
</dbReference>